<accession>A0ABD5PS07</accession>
<keyword evidence="1" id="KW-1133">Transmembrane helix</keyword>
<keyword evidence="1" id="KW-0812">Transmembrane</keyword>
<reference evidence="2 3" key="1">
    <citation type="journal article" date="2019" name="Int. J. Syst. Evol. Microbiol.">
        <title>The Global Catalogue of Microorganisms (GCM) 10K type strain sequencing project: providing services to taxonomists for standard genome sequencing and annotation.</title>
        <authorList>
            <consortium name="The Broad Institute Genomics Platform"/>
            <consortium name="The Broad Institute Genome Sequencing Center for Infectious Disease"/>
            <person name="Wu L."/>
            <person name="Ma J."/>
        </authorList>
    </citation>
    <scope>NUCLEOTIDE SEQUENCE [LARGE SCALE GENOMIC DNA]</scope>
    <source>
        <strain evidence="2 3">WLHS5</strain>
    </source>
</reference>
<gene>
    <name evidence="2" type="ORF">ACFO5R_15715</name>
</gene>
<keyword evidence="3" id="KW-1185">Reference proteome</keyword>
<evidence type="ECO:0000256" key="1">
    <source>
        <dbReference type="SAM" id="Phobius"/>
    </source>
</evidence>
<feature type="transmembrane region" description="Helical" evidence="1">
    <location>
        <begin position="21"/>
        <end position="39"/>
    </location>
</feature>
<feature type="transmembrane region" description="Helical" evidence="1">
    <location>
        <begin position="45"/>
        <end position="70"/>
    </location>
</feature>
<comment type="caution">
    <text evidence="2">The sequence shown here is derived from an EMBL/GenBank/DDBJ whole genome shotgun (WGS) entry which is preliminary data.</text>
</comment>
<protein>
    <submittedName>
        <fullName evidence="2">Uncharacterized protein</fullName>
    </submittedName>
</protein>
<evidence type="ECO:0000313" key="3">
    <source>
        <dbReference type="Proteomes" id="UP001595898"/>
    </source>
</evidence>
<proteinExistence type="predicted"/>
<name>A0ABD5PS07_9EURY</name>
<dbReference type="Proteomes" id="UP001595898">
    <property type="component" value="Unassembled WGS sequence"/>
</dbReference>
<dbReference type="EMBL" id="JBHSFA010000007">
    <property type="protein sequence ID" value="MFC4543377.1"/>
    <property type="molecule type" value="Genomic_DNA"/>
</dbReference>
<evidence type="ECO:0000313" key="2">
    <source>
        <dbReference type="EMBL" id="MFC4543377.1"/>
    </source>
</evidence>
<dbReference type="AlphaFoldDB" id="A0ABD5PS07"/>
<dbReference type="RefSeq" id="WP_250139947.1">
    <property type="nucleotide sequence ID" value="NZ_JALIQP010000002.1"/>
</dbReference>
<sequence>MRRSSGRDPSKPTGLTSSSTRLAIGFVLLIGLSGGMIAIQGGGSLAVVAAAVLGSLVVGSALTWYLYWILS</sequence>
<organism evidence="2 3">
    <name type="scientific">Halosolutus amylolyticus</name>
    <dbReference type="NCBI Taxonomy" id="2932267"/>
    <lineage>
        <taxon>Archaea</taxon>
        <taxon>Methanobacteriati</taxon>
        <taxon>Methanobacteriota</taxon>
        <taxon>Stenosarchaea group</taxon>
        <taxon>Halobacteria</taxon>
        <taxon>Halobacteriales</taxon>
        <taxon>Natrialbaceae</taxon>
        <taxon>Halosolutus</taxon>
    </lineage>
</organism>
<keyword evidence="1" id="KW-0472">Membrane</keyword>